<sequence length="441" mass="48026">MNSIFSVDDFSDLLWQAPMTRSASEWELEKFLEEFPASSSICDNNNNDTTTVAVPKSLTSSKRREICEDEVVEIEKVEINSQPLDRAPLPPPEDTDGYHAFLKSQLDLACAAAAAAKSRDSSVKPEGVSSSFAEDQRVINKNCESGSSPVSGNGHGITKGQNEADGGSLRLPALPSMPRKQEVPVRQATSGSSREDSDDDELEGDTETNDNMDPADEKRARRMQSNRESARRSRRRKQAQLNELEAQVGQLRDERTSLLTRLTDINKKCDEASVDNRILNANIETLRTKVKMAEDQVKRVTGLNPMVLARSNMPNMGMQFVAGQTDVSANVAVPMQPNNNHFFHHSVPDLTSGAPHLQRLSNSCPNNSVTPLATPLPVNNGTSNIGGIAPLQQVTGAQNMTDVPPLQHVQKQTGPTVSPPASVLICNKGLSQPVAKDNKKK</sequence>
<name>B9S4R7_RICCO</name>
<comment type="subcellular location">
    <subcellularLocation>
        <location evidence="1">Nucleus</location>
    </subcellularLocation>
</comment>
<keyword evidence="3" id="KW-0805">Transcription regulation</keyword>
<dbReference type="PANTHER" id="PTHR46408">
    <property type="entry name" value="BASIC LEUCINE ZIPPER 63"/>
    <property type="match status" value="1"/>
</dbReference>
<dbReference type="InterPro" id="IPR020983">
    <property type="entry name" value="Basic_leucine-zipper_C"/>
</dbReference>
<dbReference type="GO" id="GO:0005634">
    <property type="term" value="C:nucleus"/>
    <property type="evidence" value="ECO:0007669"/>
    <property type="project" value="UniProtKB-SubCell"/>
</dbReference>
<dbReference type="OMA" id="WAFHRLL"/>
<dbReference type="FunCoup" id="B9S4R7">
    <property type="interactions" value="707"/>
</dbReference>
<reference evidence="10" key="1">
    <citation type="journal article" date="2010" name="Nat. Biotechnol.">
        <title>Draft genome sequence of the oilseed species Ricinus communis.</title>
        <authorList>
            <person name="Chan A.P."/>
            <person name="Crabtree J."/>
            <person name="Zhao Q."/>
            <person name="Lorenzi H."/>
            <person name="Orvis J."/>
            <person name="Puiu D."/>
            <person name="Melake-Berhan A."/>
            <person name="Jones K.M."/>
            <person name="Redman J."/>
            <person name="Chen G."/>
            <person name="Cahoon E.B."/>
            <person name="Gedil M."/>
            <person name="Stanke M."/>
            <person name="Haas B.J."/>
            <person name="Wortman J.R."/>
            <person name="Fraser-Liggett C.M."/>
            <person name="Ravel J."/>
            <person name="Rabinowicz P.D."/>
        </authorList>
    </citation>
    <scope>NUCLEOTIDE SEQUENCE [LARGE SCALE GENOMIC DNA]</scope>
    <source>
        <strain evidence="10">cv. Hale</strain>
    </source>
</reference>
<evidence type="ECO:0000256" key="1">
    <source>
        <dbReference type="ARBA" id="ARBA00004123"/>
    </source>
</evidence>
<dbReference type="PROSITE" id="PS50217">
    <property type="entry name" value="BZIP"/>
    <property type="match status" value="1"/>
</dbReference>
<dbReference type="eggNOG" id="ENOG502QX6A">
    <property type="taxonomic scope" value="Eukaryota"/>
</dbReference>
<proteinExistence type="inferred from homology"/>
<evidence type="ECO:0000256" key="6">
    <source>
        <dbReference type="ARBA" id="ARBA00023242"/>
    </source>
</evidence>
<dbReference type="GO" id="GO:0003700">
    <property type="term" value="F:DNA-binding transcription factor activity"/>
    <property type="evidence" value="ECO:0007669"/>
    <property type="project" value="InterPro"/>
</dbReference>
<keyword evidence="5" id="KW-0804">Transcription</keyword>
<evidence type="ECO:0000259" key="8">
    <source>
        <dbReference type="PROSITE" id="PS50217"/>
    </source>
</evidence>
<dbReference type="STRING" id="3988.B9S4R7"/>
<dbReference type="InterPro" id="IPR004827">
    <property type="entry name" value="bZIP"/>
</dbReference>
<dbReference type="Pfam" id="PF00170">
    <property type="entry name" value="bZIP_1"/>
    <property type="match status" value="1"/>
</dbReference>
<dbReference type="Pfam" id="PF12498">
    <property type="entry name" value="bZIP_C"/>
    <property type="match status" value="1"/>
</dbReference>
<keyword evidence="4" id="KW-0238">DNA-binding</keyword>
<protein>
    <submittedName>
        <fullName evidence="9">DNA binding protein, putative</fullName>
    </submittedName>
</protein>
<keyword evidence="10" id="KW-1185">Reference proteome</keyword>
<evidence type="ECO:0000256" key="4">
    <source>
        <dbReference type="ARBA" id="ARBA00023125"/>
    </source>
</evidence>
<evidence type="ECO:0000313" key="9">
    <source>
        <dbReference type="EMBL" id="EEF41391.1"/>
    </source>
</evidence>
<dbReference type="GO" id="GO:0003677">
    <property type="term" value="F:DNA binding"/>
    <property type="evidence" value="ECO:0007669"/>
    <property type="project" value="UniProtKB-KW"/>
</dbReference>
<dbReference type="SMART" id="SM00338">
    <property type="entry name" value="BRLZ"/>
    <property type="match status" value="1"/>
</dbReference>
<evidence type="ECO:0000256" key="7">
    <source>
        <dbReference type="SAM" id="MobiDB-lite"/>
    </source>
</evidence>
<dbReference type="InParanoid" id="B9S4R7"/>
<dbReference type="PANTHER" id="PTHR46408:SF5">
    <property type="entry name" value="BASIC LEUCINE ZIPPER 10"/>
    <property type="match status" value="1"/>
</dbReference>
<dbReference type="EMBL" id="EQ973866">
    <property type="protein sequence ID" value="EEF41391.1"/>
    <property type="molecule type" value="Genomic_DNA"/>
</dbReference>
<dbReference type="OrthoDB" id="664875at2759"/>
<evidence type="ECO:0000256" key="3">
    <source>
        <dbReference type="ARBA" id="ARBA00023015"/>
    </source>
</evidence>
<feature type="region of interest" description="Disordered" evidence="7">
    <location>
        <begin position="142"/>
        <end position="239"/>
    </location>
</feature>
<comment type="similarity">
    <text evidence="2">Belongs to the bZIP family.</text>
</comment>
<keyword evidence="6" id="KW-0539">Nucleus</keyword>
<dbReference type="FunFam" id="1.20.5.170:FF:000020">
    <property type="entry name" value="BZIP transcription factor"/>
    <property type="match status" value="1"/>
</dbReference>
<gene>
    <name evidence="9" type="ORF">RCOM_0991570</name>
</gene>
<dbReference type="KEGG" id="rcu:8274722"/>
<evidence type="ECO:0000256" key="2">
    <source>
        <dbReference type="ARBA" id="ARBA00007163"/>
    </source>
</evidence>
<dbReference type="AlphaFoldDB" id="B9S4R7"/>
<dbReference type="GO" id="GO:0046983">
    <property type="term" value="F:protein dimerization activity"/>
    <property type="evidence" value="ECO:0007669"/>
    <property type="project" value="UniProtKB-ARBA"/>
</dbReference>
<dbReference type="Gene3D" id="1.20.5.170">
    <property type="match status" value="1"/>
</dbReference>
<feature type="compositionally biased region" description="Acidic residues" evidence="7">
    <location>
        <begin position="196"/>
        <end position="214"/>
    </location>
</feature>
<dbReference type="PROSITE" id="PS00036">
    <property type="entry name" value="BZIP_BASIC"/>
    <property type="match status" value="1"/>
</dbReference>
<evidence type="ECO:0000313" key="10">
    <source>
        <dbReference type="Proteomes" id="UP000008311"/>
    </source>
</evidence>
<dbReference type="InterPro" id="IPR046347">
    <property type="entry name" value="bZIP_sf"/>
</dbReference>
<dbReference type="Proteomes" id="UP000008311">
    <property type="component" value="Unassembled WGS sequence"/>
</dbReference>
<evidence type="ECO:0000256" key="5">
    <source>
        <dbReference type="ARBA" id="ARBA00023163"/>
    </source>
</evidence>
<feature type="domain" description="BZIP" evidence="8">
    <location>
        <begin position="216"/>
        <end position="268"/>
    </location>
</feature>
<organism evidence="9 10">
    <name type="scientific">Ricinus communis</name>
    <name type="common">Castor bean</name>
    <dbReference type="NCBI Taxonomy" id="3988"/>
    <lineage>
        <taxon>Eukaryota</taxon>
        <taxon>Viridiplantae</taxon>
        <taxon>Streptophyta</taxon>
        <taxon>Embryophyta</taxon>
        <taxon>Tracheophyta</taxon>
        <taxon>Spermatophyta</taxon>
        <taxon>Magnoliopsida</taxon>
        <taxon>eudicotyledons</taxon>
        <taxon>Gunneridae</taxon>
        <taxon>Pentapetalae</taxon>
        <taxon>rosids</taxon>
        <taxon>fabids</taxon>
        <taxon>Malpighiales</taxon>
        <taxon>Euphorbiaceae</taxon>
        <taxon>Acalyphoideae</taxon>
        <taxon>Acalypheae</taxon>
        <taxon>Ricinus</taxon>
    </lineage>
</organism>
<dbReference type="SUPFAM" id="SSF57959">
    <property type="entry name" value="Leucine zipper domain"/>
    <property type="match status" value="1"/>
</dbReference>
<accession>B9S4R7</accession>
<feature type="compositionally biased region" description="Polar residues" evidence="7">
    <location>
        <begin position="142"/>
        <end position="151"/>
    </location>
</feature>